<dbReference type="SUPFAM" id="SSF53474">
    <property type="entry name" value="alpha/beta-Hydrolases"/>
    <property type="match status" value="1"/>
</dbReference>
<dbReference type="InterPro" id="IPR055803">
    <property type="entry name" value="DUF7379"/>
</dbReference>
<dbReference type="InterPro" id="IPR029058">
    <property type="entry name" value="AB_hydrolase_fold"/>
</dbReference>
<dbReference type="PANTHER" id="PTHR37946">
    <property type="entry name" value="SLL1969 PROTEIN"/>
    <property type="match status" value="1"/>
</dbReference>
<keyword evidence="3" id="KW-1185">Reference proteome</keyword>
<gene>
    <name evidence="2" type="ORF">WJU16_05885</name>
</gene>
<dbReference type="Gene3D" id="3.40.50.1820">
    <property type="entry name" value="alpha/beta hydrolase"/>
    <property type="match status" value="1"/>
</dbReference>
<evidence type="ECO:0000313" key="2">
    <source>
        <dbReference type="EMBL" id="WZN42563.1"/>
    </source>
</evidence>
<accession>A0ABZ2YSX2</accession>
<name>A0ABZ2YSX2_9BACT</name>
<dbReference type="EMBL" id="CP149822">
    <property type="protein sequence ID" value="WZN42563.1"/>
    <property type="molecule type" value="Genomic_DNA"/>
</dbReference>
<feature type="domain" description="DUF7379" evidence="1">
    <location>
        <begin position="444"/>
        <end position="610"/>
    </location>
</feature>
<dbReference type="Proteomes" id="UP001485459">
    <property type="component" value="Chromosome"/>
</dbReference>
<protein>
    <recommendedName>
        <fullName evidence="1">DUF7379 domain-containing protein</fullName>
    </recommendedName>
</protein>
<dbReference type="PANTHER" id="PTHR37946:SF1">
    <property type="entry name" value="SLL1969 PROTEIN"/>
    <property type="match status" value="1"/>
</dbReference>
<proteinExistence type="predicted"/>
<reference evidence="3" key="1">
    <citation type="submission" date="2024-03" db="EMBL/GenBank/DDBJ databases">
        <title>Chitinophaga horti sp. nov., isolated from garden soil.</title>
        <authorList>
            <person name="Lee D.S."/>
            <person name="Han D.M."/>
            <person name="Baek J.H."/>
            <person name="Choi D.G."/>
            <person name="Jeon J.H."/>
            <person name="Jeon C.O."/>
        </authorList>
    </citation>
    <scope>NUCLEOTIDE SEQUENCE [LARGE SCALE GENOMIC DNA]</scope>
    <source>
        <strain evidence="3">GPA1</strain>
    </source>
</reference>
<organism evidence="2 3">
    <name type="scientific">Chitinophaga pollutisoli</name>
    <dbReference type="NCBI Taxonomy" id="3133966"/>
    <lineage>
        <taxon>Bacteria</taxon>
        <taxon>Pseudomonadati</taxon>
        <taxon>Bacteroidota</taxon>
        <taxon>Chitinophagia</taxon>
        <taxon>Chitinophagales</taxon>
        <taxon>Chitinophagaceae</taxon>
        <taxon>Chitinophaga</taxon>
    </lineage>
</organism>
<dbReference type="Pfam" id="PF24096">
    <property type="entry name" value="DUF7379"/>
    <property type="match status" value="1"/>
</dbReference>
<evidence type="ECO:0000313" key="3">
    <source>
        <dbReference type="Proteomes" id="UP001485459"/>
    </source>
</evidence>
<evidence type="ECO:0000259" key="1">
    <source>
        <dbReference type="Pfam" id="PF24096"/>
    </source>
</evidence>
<sequence>MMALLPRDPAIFYHTLPDRHFDFRLDTGGGELRICDRLTGHLVHGVKGTDAAACNYIGAALAQIGKWKALEAMHHPQSNIPRSDFDFGVQLMDENGNWQDCTGHDITIDLTDSRSEIPFRIKLNNTSQVEYHVALYHLAPNFTISKQTPDTDASVLRNGKPLALLCNPPGDFLTFMLTEDDVNEETEIFKLVYSLFPFSDYFVEEAQELERSVVTLDSSKSRGIGGAKKGFRKDWDAQTLRIRIVRNGTKVEKGKSFDNGMLSIGTQSGFRAKVTVTPARNNAKGLNPAQELQSMFESAEFSFLPVAPPSRGLPANTVVEFTGLENEASLEKHPLEIQVRQPLEDNESVMAETMQNGIVLPLGFLEPDAGGNHRMFIHHAPGEPDERRAAGKSPVRALWFCLLKVVFRRDKEIFRLRHLEFPEGAPEYSKEKTSDRIGQSDKILLVIHGIIGNTKSLSANLGSLLESGRYDCILTFDYENLNTSIEEIAEKLKERLLANGISPHRKVDILAHSMGGLVSRYMIESLGGDVLAGRLIMAGTPNAGSAFGNVEDVRKWTVRVLTLACNYGKQFLGAWGPFLEIVNKGLATAGFLTKTLGQMDTGSDFLKGLHGHARDITTRYYLLAGDSSKYKLEAADMGLFEKIELAVGSVLYWKTPNDIAVSVKSIMDVPEKYLERSVETGAHHLNYFDYNSSIKLLKEMMD</sequence>
<dbReference type="RefSeq" id="WP_341837397.1">
    <property type="nucleotide sequence ID" value="NZ_CP149822.1"/>
</dbReference>